<comment type="caution">
    <text evidence="2">The sequence shown here is derived from an EMBL/GenBank/DDBJ whole genome shotgun (WGS) entry which is preliminary data.</text>
</comment>
<dbReference type="RefSeq" id="WP_330134187.1">
    <property type="nucleotide sequence ID" value="NZ_JAUTXY010000006.1"/>
</dbReference>
<organism evidence="2 3">
    <name type="scientific">Rhodococcus artemisiae</name>
    <dbReference type="NCBI Taxonomy" id="714159"/>
    <lineage>
        <taxon>Bacteria</taxon>
        <taxon>Bacillati</taxon>
        <taxon>Actinomycetota</taxon>
        <taxon>Actinomycetes</taxon>
        <taxon>Mycobacteriales</taxon>
        <taxon>Nocardiaceae</taxon>
        <taxon>Rhodococcus</taxon>
    </lineage>
</organism>
<dbReference type="Proteomes" id="UP001336020">
    <property type="component" value="Unassembled WGS sequence"/>
</dbReference>
<feature type="region of interest" description="Disordered" evidence="1">
    <location>
        <begin position="41"/>
        <end position="61"/>
    </location>
</feature>
<proteinExistence type="predicted"/>
<reference evidence="2 3" key="1">
    <citation type="submission" date="2023-07" db="EMBL/GenBank/DDBJ databases">
        <authorList>
            <person name="Girao M."/>
            <person name="Carvalho M.F."/>
        </authorList>
    </citation>
    <scope>NUCLEOTIDE SEQUENCE [LARGE SCALE GENOMIC DNA]</scope>
    <source>
        <strain evidence="2 3">YIM65754</strain>
    </source>
</reference>
<sequence>MTDSDGFYIPKHDHPALLQLLEQIPSLCEDLAITLTKQDRISTGGPRVRTGTDEQPLPFSPEASDAADLLHNTLHSWVRAVCEQRHLEPPHRNDTLHHARWLHRWHLALALTEGAQEAPSEIRYAIGVARRSVDRPREKTIERPEDESLEAVGLTKTELRIMIYERTKRRVTRKDLDNWISRGHITTIASGYYSLPSALAYLANRRDAA</sequence>
<dbReference type="EMBL" id="JAUTXY010000006">
    <property type="protein sequence ID" value="MEE2058959.1"/>
    <property type="molecule type" value="Genomic_DNA"/>
</dbReference>
<evidence type="ECO:0000256" key="1">
    <source>
        <dbReference type="SAM" id="MobiDB-lite"/>
    </source>
</evidence>
<gene>
    <name evidence="2" type="ORF">Q7514_15670</name>
</gene>
<name>A0ABU7LBP2_9NOCA</name>
<accession>A0ABU7LBP2</accession>
<evidence type="ECO:0000313" key="2">
    <source>
        <dbReference type="EMBL" id="MEE2058959.1"/>
    </source>
</evidence>
<keyword evidence="3" id="KW-1185">Reference proteome</keyword>
<protein>
    <submittedName>
        <fullName evidence="2">Uncharacterized protein</fullName>
    </submittedName>
</protein>
<evidence type="ECO:0000313" key="3">
    <source>
        <dbReference type="Proteomes" id="UP001336020"/>
    </source>
</evidence>